<dbReference type="SUPFAM" id="SSF55729">
    <property type="entry name" value="Acyl-CoA N-acyltransferases (Nat)"/>
    <property type="match status" value="1"/>
</dbReference>
<dbReference type="GO" id="GO:0008080">
    <property type="term" value="F:N-acetyltransferase activity"/>
    <property type="evidence" value="ECO:0007669"/>
    <property type="project" value="TreeGrafter"/>
</dbReference>
<evidence type="ECO:0000313" key="5">
    <source>
        <dbReference type="Proteomes" id="UP000823749"/>
    </source>
</evidence>
<evidence type="ECO:0000259" key="3">
    <source>
        <dbReference type="PROSITE" id="PS51186"/>
    </source>
</evidence>
<dbReference type="PANTHER" id="PTHR13355:SF15">
    <property type="entry name" value="GCN5-RELATED N-ACETYLTRANSFERASE 3, CHLOROPLASTIC"/>
    <property type="match status" value="1"/>
</dbReference>
<dbReference type="CDD" id="cd04301">
    <property type="entry name" value="NAT_SF"/>
    <property type="match status" value="1"/>
</dbReference>
<dbReference type="CDD" id="cd04051">
    <property type="entry name" value="C2_SRC2_like"/>
    <property type="match status" value="1"/>
</dbReference>
<dbReference type="InterPro" id="IPR000182">
    <property type="entry name" value="GNAT_dom"/>
</dbReference>
<evidence type="ECO:0008006" key="6">
    <source>
        <dbReference type="Google" id="ProtNLM"/>
    </source>
</evidence>
<comment type="caution">
    <text evidence="4">The sequence shown here is derived from an EMBL/GenBank/DDBJ whole genome shotgun (WGS) entry which is preliminary data.</text>
</comment>
<dbReference type="PROSITE" id="PS50004">
    <property type="entry name" value="C2"/>
    <property type="match status" value="1"/>
</dbReference>
<keyword evidence="5" id="KW-1185">Reference proteome</keyword>
<dbReference type="Gene3D" id="3.40.630.30">
    <property type="match status" value="1"/>
</dbReference>
<dbReference type="SUPFAM" id="SSF49562">
    <property type="entry name" value="C2 domain (Calcium/lipid-binding domain, CaLB)"/>
    <property type="match status" value="1"/>
</dbReference>
<dbReference type="InterPro" id="IPR000008">
    <property type="entry name" value="C2_dom"/>
</dbReference>
<evidence type="ECO:0000256" key="1">
    <source>
        <dbReference type="SAM" id="MobiDB-lite"/>
    </source>
</evidence>
<feature type="domain" description="C2" evidence="2">
    <location>
        <begin position="284"/>
        <end position="409"/>
    </location>
</feature>
<organism evidence="4 5">
    <name type="scientific">Rhododendron griersonianum</name>
    <dbReference type="NCBI Taxonomy" id="479676"/>
    <lineage>
        <taxon>Eukaryota</taxon>
        <taxon>Viridiplantae</taxon>
        <taxon>Streptophyta</taxon>
        <taxon>Embryophyta</taxon>
        <taxon>Tracheophyta</taxon>
        <taxon>Spermatophyta</taxon>
        <taxon>Magnoliopsida</taxon>
        <taxon>eudicotyledons</taxon>
        <taxon>Gunneridae</taxon>
        <taxon>Pentapetalae</taxon>
        <taxon>asterids</taxon>
        <taxon>Ericales</taxon>
        <taxon>Ericaceae</taxon>
        <taxon>Ericoideae</taxon>
        <taxon>Rhodoreae</taxon>
        <taxon>Rhododendron</taxon>
    </lineage>
</organism>
<protein>
    <recommendedName>
        <fullName evidence="6">Glucosamine-phosphate N-acetyltransferase</fullName>
    </recommendedName>
</protein>
<dbReference type="Pfam" id="PF00168">
    <property type="entry name" value="C2"/>
    <property type="match status" value="1"/>
</dbReference>
<sequence>MLTRHKREREREMAVASGIHAAYLPSKFQPPPKTATSKTTHNKTFSRRRPPLPPLFISTNPTHVNPHHLRDLYTLSNHSCHRFPALAEDGRPDPVDLDKLLIALSHSCIVVSVFSKPEVVSYYSSSSSENTMGFGGDWLRRVVPVTAENGMLVGFGRAVSDGGLTAAIYDVVVIPSLQGMGIGKMIVKRIISALTSRGIYDIAALCSHEERSFFEACGFGEDSLGATTMMYTRTVSSCEANHMVKHVGRKLLHTSMLPKFDSYSDSCLPGMHLLGGKKEGKKISHNLLFLSVTANCQKMGKIWVEVCLISARGLRRTSSLFKLQWYAVGWIDPNNKYCSRIDASGNANPVWKTKFSALVDTSESEFQDLALQVEVYSRDPIFLRERLQGTATVVLKEFLDKYVKSSEVSKPVEEVGSFQLRRRNSNKPQGFVDVSIRISEEREEPSSYTGNGDGFKLMDHNTNINISNQLYGMSQPPPPQFPLPPHRPPENQPPPSSNYAYPMPLPGAYSNSSLGGPSHQSAGGPSYQSVGGPSYPPAGGPSYQPPRTPPPPPSNIGYLPTFLPRTDYLPPSYINMPPSGRGGGTGGGGGGRGFGMGLGAGALAAGAVIFGDDYMSGFDVPAGFQDASLTIVTDPPF</sequence>
<feature type="region of interest" description="Disordered" evidence="1">
    <location>
        <begin position="468"/>
        <end position="560"/>
    </location>
</feature>
<gene>
    <name evidence="4" type="ORF">RHGRI_027733</name>
</gene>
<feature type="region of interest" description="Disordered" evidence="1">
    <location>
        <begin position="26"/>
        <end position="52"/>
    </location>
</feature>
<dbReference type="GO" id="GO:0006952">
    <property type="term" value="P:defense response"/>
    <property type="evidence" value="ECO:0007669"/>
    <property type="project" value="InterPro"/>
</dbReference>
<reference evidence="4" key="1">
    <citation type="submission" date="2020-08" db="EMBL/GenBank/DDBJ databases">
        <title>Plant Genome Project.</title>
        <authorList>
            <person name="Zhang R.-G."/>
        </authorList>
    </citation>
    <scope>NUCLEOTIDE SEQUENCE</scope>
    <source>
        <strain evidence="4">WSP0</strain>
        <tissue evidence="4">Leaf</tissue>
    </source>
</reference>
<feature type="compositionally biased region" description="Basic residues" evidence="1">
    <location>
        <begin position="40"/>
        <end position="50"/>
    </location>
</feature>
<evidence type="ECO:0000259" key="2">
    <source>
        <dbReference type="PROSITE" id="PS50004"/>
    </source>
</evidence>
<feature type="compositionally biased region" description="Pro residues" evidence="1">
    <location>
        <begin position="475"/>
        <end position="496"/>
    </location>
</feature>
<feature type="region of interest" description="Disordered" evidence="1">
    <location>
        <begin position="441"/>
        <end position="460"/>
    </location>
</feature>
<proteinExistence type="predicted"/>
<feature type="compositionally biased region" description="Polar residues" evidence="1">
    <location>
        <begin position="509"/>
        <end position="529"/>
    </location>
</feature>
<dbReference type="InterPro" id="IPR016181">
    <property type="entry name" value="Acyl_CoA_acyltransferase"/>
</dbReference>
<feature type="domain" description="N-acetyltransferase" evidence="3">
    <location>
        <begin position="109"/>
        <end position="248"/>
    </location>
</feature>
<evidence type="ECO:0000313" key="4">
    <source>
        <dbReference type="EMBL" id="KAG5533643.1"/>
    </source>
</evidence>
<dbReference type="InterPro" id="IPR044750">
    <property type="entry name" value="C2_SRC2/BAP"/>
</dbReference>
<dbReference type="InterPro" id="IPR039143">
    <property type="entry name" value="GNPNAT1-like"/>
</dbReference>
<accession>A0AAV6IZD2</accession>
<name>A0AAV6IZD2_9ERIC</name>
<dbReference type="Gene3D" id="2.60.40.150">
    <property type="entry name" value="C2 domain"/>
    <property type="match status" value="1"/>
</dbReference>
<dbReference type="AlphaFoldDB" id="A0AAV6IZD2"/>
<feature type="compositionally biased region" description="Pro residues" evidence="1">
    <location>
        <begin position="534"/>
        <end position="554"/>
    </location>
</feature>
<dbReference type="Pfam" id="PF00583">
    <property type="entry name" value="Acetyltransf_1"/>
    <property type="match status" value="1"/>
</dbReference>
<dbReference type="InterPro" id="IPR035892">
    <property type="entry name" value="C2_domain_sf"/>
</dbReference>
<dbReference type="PANTHER" id="PTHR13355">
    <property type="entry name" value="GLUCOSAMINE 6-PHOSPHATE N-ACETYLTRANSFERASE"/>
    <property type="match status" value="1"/>
</dbReference>
<dbReference type="Proteomes" id="UP000823749">
    <property type="component" value="Chromosome 9"/>
</dbReference>
<dbReference type="PROSITE" id="PS51186">
    <property type="entry name" value="GNAT"/>
    <property type="match status" value="1"/>
</dbReference>
<dbReference type="EMBL" id="JACTNZ010000009">
    <property type="protein sequence ID" value="KAG5533643.1"/>
    <property type="molecule type" value="Genomic_DNA"/>
</dbReference>